<dbReference type="Gene3D" id="3.40.50.720">
    <property type="entry name" value="NAD(P)-binding Rossmann-like Domain"/>
    <property type="match status" value="1"/>
</dbReference>
<dbReference type="Pfam" id="PF01370">
    <property type="entry name" value="Epimerase"/>
    <property type="match status" value="1"/>
</dbReference>
<accession>A0ABT2GSB8</accession>
<dbReference type="EMBL" id="JANLCM010000002">
    <property type="protein sequence ID" value="MCS5719122.1"/>
    <property type="molecule type" value="Genomic_DNA"/>
</dbReference>
<dbReference type="InterPro" id="IPR036291">
    <property type="entry name" value="NAD(P)-bd_dom_sf"/>
</dbReference>
<comment type="caution">
    <text evidence="2">The sequence shown here is derived from an EMBL/GenBank/DDBJ whole genome shotgun (WGS) entry which is preliminary data.</text>
</comment>
<dbReference type="PANTHER" id="PTHR48079">
    <property type="entry name" value="PROTEIN YEEZ"/>
    <property type="match status" value="1"/>
</dbReference>
<dbReference type="RefSeq" id="WP_259508629.1">
    <property type="nucleotide sequence ID" value="NZ_JANLCM010000002.1"/>
</dbReference>
<evidence type="ECO:0000313" key="3">
    <source>
        <dbReference type="Proteomes" id="UP001165584"/>
    </source>
</evidence>
<dbReference type="PANTHER" id="PTHR48079:SF6">
    <property type="entry name" value="NAD(P)-BINDING DOMAIN-CONTAINING PROTEIN-RELATED"/>
    <property type="match status" value="1"/>
</dbReference>
<evidence type="ECO:0000313" key="2">
    <source>
        <dbReference type="EMBL" id="MCS5719122.1"/>
    </source>
</evidence>
<dbReference type="SUPFAM" id="SSF51735">
    <property type="entry name" value="NAD(P)-binding Rossmann-fold domains"/>
    <property type="match status" value="1"/>
</dbReference>
<dbReference type="Proteomes" id="UP001165584">
    <property type="component" value="Unassembled WGS sequence"/>
</dbReference>
<name>A0ABT2GSB8_9MICO</name>
<evidence type="ECO:0000259" key="1">
    <source>
        <dbReference type="Pfam" id="PF01370"/>
    </source>
</evidence>
<keyword evidence="3" id="KW-1185">Reference proteome</keyword>
<protein>
    <submittedName>
        <fullName evidence="2">NAD(P)-dependent oxidoreductase</fullName>
    </submittedName>
</protein>
<sequence length="376" mass="39679">MTAAEHPVSGGGVAPAGAVGDGVVVAAGGADPRDRAPDAGGDRPLRVLVSGASGFVGGALLRRLAGDLGFDALGLGRRPLDRADYRMLDLADAGAAHQLDALGFRPDVIVHAAARSSPWGTWAEFERENVGTTRSVVDYATRQATRPRLVFVSTASVLYTASDQVGVSDDVVAGPRFVNDYAASKYTAELAVRDYPGEWAVLRPRAVFGPGDTTLLPRLLSAARRGALPRFRTGRSGPVLSDLVYIDTLVEQLVVAATSPAVVGQTVVVTNGEPVPLQETVFGLLDRMGVPRPHRSISRRTALAAATALEWAWRMARRSGEPPITRYSVIVYAYSKTFDARRCRELFGPPAVSVGEGLDRVVASLVANVAASRAVS</sequence>
<reference evidence="2" key="1">
    <citation type="submission" date="2022-08" db="EMBL/GenBank/DDBJ databases">
        <authorList>
            <person name="Deng Y."/>
            <person name="Han X.-F."/>
            <person name="Zhang Y.-Q."/>
        </authorList>
    </citation>
    <scope>NUCLEOTIDE SEQUENCE</scope>
    <source>
        <strain evidence="2">CPCC 205763</strain>
    </source>
</reference>
<gene>
    <name evidence="2" type="ORF">N1027_13360</name>
</gene>
<dbReference type="InterPro" id="IPR051783">
    <property type="entry name" value="NAD(P)-dependent_oxidoreduct"/>
</dbReference>
<dbReference type="InterPro" id="IPR001509">
    <property type="entry name" value="Epimerase_deHydtase"/>
</dbReference>
<proteinExistence type="predicted"/>
<feature type="domain" description="NAD-dependent epimerase/dehydratase" evidence="1">
    <location>
        <begin position="47"/>
        <end position="263"/>
    </location>
</feature>
<organism evidence="2 3">
    <name type="scientific">Herbiconiux aconitum</name>
    <dbReference type="NCBI Taxonomy" id="2970913"/>
    <lineage>
        <taxon>Bacteria</taxon>
        <taxon>Bacillati</taxon>
        <taxon>Actinomycetota</taxon>
        <taxon>Actinomycetes</taxon>
        <taxon>Micrococcales</taxon>
        <taxon>Microbacteriaceae</taxon>
        <taxon>Herbiconiux</taxon>
    </lineage>
</organism>